<keyword evidence="3 7" id="KW-0576">Peroxisome</keyword>
<dbReference type="EMBL" id="MU864996">
    <property type="protein sequence ID" value="KAK4461155.1"/>
    <property type="molecule type" value="Genomic_DNA"/>
</dbReference>
<comment type="subcellular location">
    <subcellularLocation>
        <location evidence="6 7">Peroxisome membrane</location>
    </subcellularLocation>
</comment>
<feature type="domain" description="Peroxisome membrane anchor protein Pex14p N-terminal" evidence="9">
    <location>
        <begin position="36"/>
        <end position="80"/>
    </location>
</feature>
<dbReference type="Gene3D" id="1.10.10.10">
    <property type="entry name" value="Winged helix-like DNA-binding domain superfamily/Winged helix DNA-binding domain"/>
    <property type="match status" value="1"/>
</dbReference>
<evidence type="ECO:0000256" key="8">
    <source>
        <dbReference type="SAM" id="MobiDB-lite"/>
    </source>
</evidence>
<evidence type="ECO:0000313" key="10">
    <source>
        <dbReference type="EMBL" id="KAK4461155.1"/>
    </source>
</evidence>
<comment type="caution">
    <text evidence="10">The sequence shown here is derived from an EMBL/GenBank/DDBJ whole genome shotgun (WGS) entry which is preliminary data.</text>
</comment>
<dbReference type="GO" id="GO:0016560">
    <property type="term" value="P:protein import into peroxisome matrix, docking"/>
    <property type="evidence" value="ECO:0007669"/>
    <property type="project" value="UniProtKB-UniRule"/>
</dbReference>
<protein>
    <recommendedName>
        <fullName evidence="4 7">Peroxisomal membrane protein PEX14</fullName>
    </recommendedName>
    <alternativeName>
        <fullName evidence="5 7">Peroxin-14</fullName>
    </alternativeName>
</protein>
<dbReference type="PANTHER" id="PTHR23058:SF5">
    <property type="entry name" value="PEROXISOMAL MEMBRANE PROTEIN PEX14"/>
    <property type="match status" value="1"/>
</dbReference>
<keyword evidence="7" id="KW-0472">Membrane</keyword>
<evidence type="ECO:0000256" key="4">
    <source>
        <dbReference type="ARBA" id="ARBA00029502"/>
    </source>
</evidence>
<evidence type="ECO:0000256" key="7">
    <source>
        <dbReference type="RuleBase" id="RU367032"/>
    </source>
</evidence>
<evidence type="ECO:0000256" key="3">
    <source>
        <dbReference type="ARBA" id="ARBA00023140"/>
    </source>
</evidence>
<comment type="function">
    <text evidence="7">Component of the PEX13-PEX14 docking complex, a translocon channel that specifically mediates the import of peroxisomal cargo proteins bound to PEX5 receptor. The PEX13-PEX14 docking complex forms a large import pore which can be opened to a diameter of about 9 nm. Mechanistically, PEX5 receptor along with cargo proteins associates with the PEX14 subunit of the PEX13-PEX14 docking complex in the cytosol, leading to the insertion of the receptor into the organelle membrane with the concomitant translocation of the cargo into the peroxisome matrix.</text>
</comment>
<sequence>MSDDTKNAAGAPSPPAQSNTESQPQNNPGTEVEKSREETLKQARTFLQDEAVQKFTPQERVEFLKSKGVSENDIQELLKEAAAPAAEPAALPTPAAPSAPERTIQDEPIDFSTALVHKDARPPIVTYPEFLTKPTRPPPLMSVNGFLNTVYAFTGISTLVYGTSKFVLEPMVAQLTEARGELHDTTKQDLTKLVSKLESTVSVVPAYKSKEHLTVHHGEDGNDDAVSQYDDPTELFHRDVGVQTSPIDFSFRSSPSPQAETATEYQNRRLSSLVSSLRDVHEGLEDQSDSYADVKTVLNVFNDDLDKMSAAHMTDFVGGYTLYGASGRNEPNDEIKNAKDNIRRIKGVLLSTRSFPTGNGAAR</sequence>
<evidence type="ECO:0000259" key="9">
    <source>
        <dbReference type="Pfam" id="PF04695"/>
    </source>
</evidence>
<keyword evidence="7" id="KW-0813">Transport</keyword>
<dbReference type="InterPro" id="IPR006785">
    <property type="entry name" value="Pex14_N"/>
</dbReference>
<gene>
    <name evidence="10" type="ORF">QBC42DRAFT_227864</name>
</gene>
<dbReference type="Pfam" id="PF04695">
    <property type="entry name" value="Pex14_N"/>
    <property type="match status" value="1"/>
</dbReference>
<proteinExistence type="inferred from homology"/>
<reference evidence="10" key="2">
    <citation type="submission" date="2023-06" db="EMBL/GenBank/DDBJ databases">
        <authorList>
            <consortium name="Lawrence Berkeley National Laboratory"/>
            <person name="Mondo S.J."/>
            <person name="Hensen N."/>
            <person name="Bonometti L."/>
            <person name="Westerberg I."/>
            <person name="Brannstrom I.O."/>
            <person name="Guillou S."/>
            <person name="Cros-Aarteil S."/>
            <person name="Calhoun S."/>
            <person name="Haridas S."/>
            <person name="Kuo A."/>
            <person name="Pangilinan J."/>
            <person name="Riley R."/>
            <person name="Labutti K."/>
            <person name="Andreopoulos B."/>
            <person name="Lipzen A."/>
            <person name="Chen C."/>
            <person name="Yanf M."/>
            <person name="Daum C."/>
            <person name="Ng V."/>
            <person name="Clum A."/>
            <person name="Steindorff A."/>
            <person name="Ohm R."/>
            <person name="Martin F."/>
            <person name="Silar P."/>
            <person name="Natvig D."/>
            <person name="Lalanne C."/>
            <person name="Gautier V."/>
            <person name="Ament-Velasquez S.L."/>
            <person name="Kruys A."/>
            <person name="Hutchinson M.I."/>
            <person name="Powell A.J."/>
            <person name="Barry K."/>
            <person name="Miller A.N."/>
            <person name="Grigoriev I.V."/>
            <person name="Debuchy R."/>
            <person name="Gladieux P."/>
            <person name="Thoren M.H."/>
            <person name="Johannesson H."/>
        </authorList>
    </citation>
    <scope>NUCLEOTIDE SEQUENCE</scope>
    <source>
        <strain evidence="10">PSN324</strain>
    </source>
</reference>
<evidence type="ECO:0000256" key="1">
    <source>
        <dbReference type="ARBA" id="ARBA00005443"/>
    </source>
</evidence>
<dbReference type="InterPro" id="IPR036388">
    <property type="entry name" value="WH-like_DNA-bd_sf"/>
</dbReference>
<evidence type="ECO:0000256" key="2">
    <source>
        <dbReference type="ARBA" id="ARBA00023010"/>
    </source>
</evidence>
<comment type="similarity">
    <text evidence="1 7">Belongs to the peroxin-14 family.</text>
</comment>
<keyword evidence="2" id="KW-0811">Translocation</keyword>
<dbReference type="GO" id="GO:0005102">
    <property type="term" value="F:signaling receptor binding"/>
    <property type="evidence" value="ECO:0007669"/>
    <property type="project" value="TreeGrafter"/>
</dbReference>
<name>A0AAV9HK96_9PEZI</name>
<dbReference type="AlphaFoldDB" id="A0AAV9HK96"/>
<dbReference type="Proteomes" id="UP001321749">
    <property type="component" value="Unassembled WGS sequence"/>
</dbReference>
<evidence type="ECO:0000256" key="5">
    <source>
        <dbReference type="ARBA" id="ARBA00029691"/>
    </source>
</evidence>
<organism evidence="10 11">
    <name type="scientific">Cladorrhinum samala</name>
    <dbReference type="NCBI Taxonomy" id="585594"/>
    <lineage>
        <taxon>Eukaryota</taxon>
        <taxon>Fungi</taxon>
        <taxon>Dikarya</taxon>
        <taxon>Ascomycota</taxon>
        <taxon>Pezizomycotina</taxon>
        <taxon>Sordariomycetes</taxon>
        <taxon>Sordariomycetidae</taxon>
        <taxon>Sordariales</taxon>
        <taxon>Podosporaceae</taxon>
        <taxon>Cladorrhinum</taxon>
    </lineage>
</organism>
<evidence type="ECO:0000313" key="11">
    <source>
        <dbReference type="Proteomes" id="UP001321749"/>
    </source>
</evidence>
<dbReference type="InterPro" id="IPR025655">
    <property type="entry name" value="PEX14"/>
</dbReference>
<feature type="compositionally biased region" description="Basic and acidic residues" evidence="8">
    <location>
        <begin position="31"/>
        <end position="41"/>
    </location>
</feature>
<feature type="region of interest" description="Disordered" evidence="8">
    <location>
        <begin position="1"/>
        <end position="59"/>
    </location>
</feature>
<dbReference type="PANTHER" id="PTHR23058">
    <property type="entry name" value="PEROXISOMAL MEMBRANE PROTEIN PEX14"/>
    <property type="match status" value="1"/>
</dbReference>
<dbReference type="GO" id="GO:1990429">
    <property type="term" value="C:peroxisomal importomer complex"/>
    <property type="evidence" value="ECO:0007669"/>
    <property type="project" value="TreeGrafter"/>
</dbReference>
<evidence type="ECO:0000256" key="6">
    <source>
        <dbReference type="ARBA" id="ARBA00046271"/>
    </source>
</evidence>
<accession>A0AAV9HK96</accession>
<keyword evidence="11" id="KW-1185">Reference proteome</keyword>
<keyword evidence="7" id="KW-0653">Protein transport</keyword>
<feature type="compositionally biased region" description="Polar residues" evidence="8">
    <location>
        <begin position="16"/>
        <end position="29"/>
    </location>
</feature>
<reference evidence="10" key="1">
    <citation type="journal article" date="2023" name="Mol. Phylogenet. Evol.">
        <title>Genome-scale phylogeny and comparative genomics of the fungal order Sordariales.</title>
        <authorList>
            <person name="Hensen N."/>
            <person name="Bonometti L."/>
            <person name="Westerberg I."/>
            <person name="Brannstrom I.O."/>
            <person name="Guillou S."/>
            <person name="Cros-Aarteil S."/>
            <person name="Calhoun S."/>
            <person name="Haridas S."/>
            <person name="Kuo A."/>
            <person name="Mondo S."/>
            <person name="Pangilinan J."/>
            <person name="Riley R."/>
            <person name="LaButti K."/>
            <person name="Andreopoulos B."/>
            <person name="Lipzen A."/>
            <person name="Chen C."/>
            <person name="Yan M."/>
            <person name="Daum C."/>
            <person name="Ng V."/>
            <person name="Clum A."/>
            <person name="Steindorff A."/>
            <person name="Ohm R.A."/>
            <person name="Martin F."/>
            <person name="Silar P."/>
            <person name="Natvig D.O."/>
            <person name="Lalanne C."/>
            <person name="Gautier V."/>
            <person name="Ament-Velasquez S.L."/>
            <person name="Kruys A."/>
            <person name="Hutchinson M.I."/>
            <person name="Powell A.J."/>
            <person name="Barry K."/>
            <person name="Miller A.N."/>
            <person name="Grigoriev I.V."/>
            <person name="Debuchy R."/>
            <person name="Gladieux P."/>
            <person name="Hiltunen Thoren M."/>
            <person name="Johannesson H."/>
        </authorList>
    </citation>
    <scope>NUCLEOTIDE SEQUENCE</scope>
    <source>
        <strain evidence="10">PSN324</strain>
    </source>
</reference>
<dbReference type="GO" id="GO:0005778">
    <property type="term" value="C:peroxisomal membrane"/>
    <property type="evidence" value="ECO:0007669"/>
    <property type="project" value="UniProtKB-SubCell"/>
</dbReference>